<dbReference type="EMBL" id="JACHWP010000001">
    <property type="protein sequence ID" value="MBB3022834.1"/>
    <property type="molecule type" value="Genomic_DNA"/>
</dbReference>
<dbReference type="InterPro" id="IPR000182">
    <property type="entry name" value="GNAT_dom"/>
</dbReference>
<dbReference type="Gene3D" id="3.40.630.30">
    <property type="match status" value="1"/>
</dbReference>
<dbReference type="AlphaFoldDB" id="A0A839QRA0"/>
<keyword evidence="1 5" id="KW-0808">Transferase</keyword>
<name>A0A839QRA0_9MICO</name>
<keyword evidence="2" id="KW-0012">Acyltransferase</keyword>
<dbReference type="PANTHER" id="PTHR43792:SF8">
    <property type="entry name" value="[RIBOSOMAL PROTEIN US5]-ALANINE N-ACETYLTRANSFERASE"/>
    <property type="match status" value="1"/>
</dbReference>
<accession>A0A839QRA0</accession>
<comment type="caution">
    <text evidence="5">The sequence shown here is derived from an EMBL/GenBank/DDBJ whole genome shotgun (WGS) entry which is preliminary data.</text>
</comment>
<dbReference type="Proteomes" id="UP000568050">
    <property type="component" value="Unassembled WGS sequence"/>
</dbReference>
<sequence>MSGASPVLRRLRPGDAPAVLSAFRSNPDMARQGDVSTPADAECYVNRLTEAGAPHEAWAIVAEDELVGLVCVSVDGMNLNGWFWYWMTDAARGRGWMSAAAATVATWALSEGGLERLELGHRVNNPASGAVARHAGFVKEGTERAKFLVDGQRIDVDTYGRLRSDPSPSFDPIPMIDH</sequence>
<dbReference type="Pfam" id="PF13302">
    <property type="entry name" value="Acetyltransf_3"/>
    <property type="match status" value="1"/>
</dbReference>
<evidence type="ECO:0000313" key="5">
    <source>
        <dbReference type="EMBL" id="MBB3022834.1"/>
    </source>
</evidence>
<evidence type="ECO:0000256" key="2">
    <source>
        <dbReference type="ARBA" id="ARBA00023315"/>
    </source>
</evidence>
<dbReference type="GO" id="GO:0016747">
    <property type="term" value="F:acyltransferase activity, transferring groups other than amino-acyl groups"/>
    <property type="evidence" value="ECO:0007669"/>
    <property type="project" value="InterPro"/>
</dbReference>
<reference evidence="5 6" key="1">
    <citation type="submission" date="2020-08" db="EMBL/GenBank/DDBJ databases">
        <title>Sequencing the genomes of 1000 actinobacteria strains.</title>
        <authorList>
            <person name="Klenk H.-P."/>
        </authorList>
    </citation>
    <scope>NUCLEOTIDE SEQUENCE [LARGE SCALE GENOMIC DNA]</scope>
    <source>
        <strain evidence="5 6">DSM 23040</strain>
    </source>
</reference>
<proteinExistence type="inferred from homology"/>
<evidence type="ECO:0000313" key="6">
    <source>
        <dbReference type="Proteomes" id="UP000568050"/>
    </source>
</evidence>
<organism evidence="5 6">
    <name type="scientific">Helcobacillus massiliensis</name>
    <dbReference type="NCBI Taxonomy" id="521392"/>
    <lineage>
        <taxon>Bacteria</taxon>
        <taxon>Bacillati</taxon>
        <taxon>Actinomycetota</taxon>
        <taxon>Actinomycetes</taxon>
        <taxon>Micrococcales</taxon>
        <taxon>Dermabacteraceae</taxon>
        <taxon>Helcobacillus</taxon>
    </lineage>
</organism>
<evidence type="ECO:0000259" key="4">
    <source>
        <dbReference type="PROSITE" id="PS51186"/>
    </source>
</evidence>
<protein>
    <submittedName>
        <fullName evidence="5">RimJ/RimL family protein N-acetyltransferase</fullName>
    </submittedName>
</protein>
<feature type="domain" description="N-acetyltransferase" evidence="4">
    <location>
        <begin position="6"/>
        <end position="155"/>
    </location>
</feature>
<dbReference type="InterPro" id="IPR051531">
    <property type="entry name" value="N-acetyltransferase"/>
</dbReference>
<evidence type="ECO:0000256" key="3">
    <source>
        <dbReference type="ARBA" id="ARBA00038502"/>
    </source>
</evidence>
<gene>
    <name evidence="5" type="ORF">FHX50_001082</name>
</gene>
<comment type="similarity">
    <text evidence="3">Belongs to the acetyltransferase family. RimJ subfamily.</text>
</comment>
<evidence type="ECO:0000256" key="1">
    <source>
        <dbReference type="ARBA" id="ARBA00022679"/>
    </source>
</evidence>
<dbReference type="RefSeq" id="WP_183375176.1">
    <property type="nucleotide sequence ID" value="NZ_CBCSFZ010000018.1"/>
</dbReference>
<dbReference type="PROSITE" id="PS51186">
    <property type="entry name" value="GNAT"/>
    <property type="match status" value="1"/>
</dbReference>
<dbReference type="PANTHER" id="PTHR43792">
    <property type="entry name" value="GNAT FAMILY, PUTATIVE (AFU_ORTHOLOGUE AFUA_3G00765)-RELATED-RELATED"/>
    <property type="match status" value="1"/>
</dbReference>
<dbReference type="InterPro" id="IPR016181">
    <property type="entry name" value="Acyl_CoA_acyltransferase"/>
</dbReference>
<keyword evidence="6" id="KW-1185">Reference proteome</keyword>
<dbReference type="SUPFAM" id="SSF55729">
    <property type="entry name" value="Acyl-CoA N-acyltransferases (Nat)"/>
    <property type="match status" value="1"/>
</dbReference>